<protein>
    <submittedName>
        <fullName evidence="2">Sugar ABC transporter substrate-binding protein</fullName>
    </submittedName>
</protein>
<evidence type="ECO:0000313" key="3">
    <source>
        <dbReference type="Proteomes" id="UP000679848"/>
    </source>
</evidence>
<organism evidence="2 3">
    <name type="scientific">Pusillibacter faecalis</name>
    <dbReference type="NCBI Taxonomy" id="2714358"/>
    <lineage>
        <taxon>Bacteria</taxon>
        <taxon>Bacillati</taxon>
        <taxon>Bacillota</taxon>
        <taxon>Clostridia</taxon>
        <taxon>Eubacteriales</taxon>
        <taxon>Oscillospiraceae</taxon>
        <taxon>Pusillibacter</taxon>
    </lineage>
</organism>
<dbReference type="Gene3D" id="1.20.120.680">
    <property type="entry name" value="Formiminotetrahydrofolate cyclodeaminase monomer, up-and-down helical bundle"/>
    <property type="match status" value="1"/>
</dbReference>
<dbReference type="GO" id="GO:0003824">
    <property type="term" value="F:catalytic activity"/>
    <property type="evidence" value="ECO:0007669"/>
    <property type="project" value="InterPro"/>
</dbReference>
<sequence length="208" mass="22226">MSEKMIEKSCADFAAVLASKAPVPGGGGAAALVGALGTALCSMVGNLTVGRKKYAQYEADVKRMLEKGAAVQERLLDLVDKDAEAFEPLSKAYSIPKDDPKHDETLEAATKFACEAPVEMMKACCEAIELLEEMLEKGSVTLVSDVGCGALCCAAALESASMNIFVNTKTLLDREAAAKLDDQADAMLREYMPRARKVADEVNRRLRG</sequence>
<evidence type="ECO:0000259" key="1">
    <source>
        <dbReference type="Pfam" id="PF04961"/>
    </source>
</evidence>
<accession>A0A810Q7U1</accession>
<dbReference type="InterPro" id="IPR007044">
    <property type="entry name" value="Cyclodeamin/CycHdrlase"/>
</dbReference>
<dbReference type="EMBL" id="AP023420">
    <property type="protein sequence ID" value="BCK82705.1"/>
    <property type="molecule type" value="Genomic_DNA"/>
</dbReference>
<dbReference type="SUPFAM" id="SSF101262">
    <property type="entry name" value="Methenyltetrahydrofolate cyclohydrolase-like"/>
    <property type="match status" value="1"/>
</dbReference>
<dbReference type="Proteomes" id="UP000679848">
    <property type="component" value="Chromosome"/>
</dbReference>
<proteinExistence type="predicted"/>
<name>A0A810Q7U1_9FIRM</name>
<reference evidence="2" key="1">
    <citation type="submission" date="2020-09" db="EMBL/GenBank/DDBJ databases">
        <title>New species isolated from human feces.</title>
        <authorList>
            <person name="Kitahara M."/>
            <person name="Shigeno Y."/>
            <person name="Shime M."/>
            <person name="Matsumoto Y."/>
            <person name="Nakamura S."/>
            <person name="Motooka D."/>
            <person name="Fukuoka S."/>
            <person name="Nishikawa H."/>
            <person name="Benno Y."/>
        </authorList>
    </citation>
    <scope>NUCLEOTIDE SEQUENCE</scope>
    <source>
        <strain evidence="2">MM59</strain>
    </source>
</reference>
<keyword evidence="3" id="KW-1185">Reference proteome</keyword>
<gene>
    <name evidence="2" type="primary">fchA</name>
    <name evidence="2" type="ORF">MM59RIKEN_00240</name>
</gene>
<feature type="domain" description="Cyclodeaminase/cyclohydrolase" evidence="1">
    <location>
        <begin position="9"/>
        <end position="185"/>
    </location>
</feature>
<dbReference type="AlphaFoldDB" id="A0A810Q7U1"/>
<dbReference type="RefSeq" id="WP_187028835.1">
    <property type="nucleotide sequence ID" value="NZ_AP023420.1"/>
</dbReference>
<dbReference type="Pfam" id="PF04961">
    <property type="entry name" value="FTCD_C"/>
    <property type="match status" value="1"/>
</dbReference>
<dbReference type="KEGG" id="pfaa:MM59RIKEN_00240"/>
<dbReference type="InterPro" id="IPR036178">
    <property type="entry name" value="Formintransfe-cycloase-like_sf"/>
</dbReference>
<evidence type="ECO:0000313" key="2">
    <source>
        <dbReference type="EMBL" id="BCK82705.1"/>
    </source>
</evidence>